<proteinExistence type="predicted"/>
<dbReference type="RefSeq" id="WP_168136222.1">
    <property type="nucleotide sequence ID" value="NZ_JAAVJH010000028.1"/>
</dbReference>
<gene>
    <name evidence="1" type="ORF">HBH26_19230</name>
</gene>
<name>A0ABX1CV86_9SPHN</name>
<evidence type="ECO:0000313" key="1">
    <source>
        <dbReference type="EMBL" id="NJR80711.1"/>
    </source>
</evidence>
<accession>A0ABX1CV86</accession>
<reference evidence="1 2" key="1">
    <citation type="submission" date="2020-03" db="EMBL/GenBank/DDBJ databases">
        <authorList>
            <person name="Wang L."/>
            <person name="He N."/>
            <person name="Li Y."/>
            <person name="Fang Y."/>
            <person name="Zhang F."/>
        </authorList>
    </citation>
    <scope>NUCLEOTIDE SEQUENCE [LARGE SCALE GENOMIC DNA]</scope>
    <source>
        <strain evidence="1 2">36D10-4-7</strain>
    </source>
</reference>
<dbReference type="EMBL" id="JAAVJH010000028">
    <property type="protein sequence ID" value="NJR80711.1"/>
    <property type="molecule type" value="Genomic_DNA"/>
</dbReference>
<sequence>MARYNHLYAIAFSVVSDDARGHDVDASRLRAALMARIALLDREGGWVEAAGAPFDSYVEPEDDT</sequence>
<dbReference type="Proteomes" id="UP000732399">
    <property type="component" value="Unassembled WGS sequence"/>
</dbReference>
<comment type="caution">
    <text evidence="1">The sequence shown here is derived from an EMBL/GenBank/DDBJ whole genome shotgun (WGS) entry which is preliminary data.</text>
</comment>
<keyword evidence="2" id="KW-1185">Reference proteome</keyword>
<organism evidence="1 2">
    <name type="scientific">Sphingomonas corticis</name>
    <dbReference type="NCBI Taxonomy" id="2722791"/>
    <lineage>
        <taxon>Bacteria</taxon>
        <taxon>Pseudomonadati</taxon>
        <taxon>Pseudomonadota</taxon>
        <taxon>Alphaproteobacteria</taxon>
        <taxon>Sphingomonadales</taxon>
        <taxon>Sphingomonadaceae</taxon>
        <taxon>Sphingomonas</taxon>
    </lineage>
</organism>
<evidence type="ECO:0000313" key="2">
    <source>
        <dbReference type="Proteomes" id="UP000732399"/>
    </source>
</evidence>
<protein>
    <submittedName>
        <fullName evidence="1">Uncharacterized protein</fullName>
    </submittedName>
</protein>